<protein>
    <submittedName>
        <fullName evidence="3">Cupin 2 conserved barrel domain protein</fullName>
    </submittedName>
</protein>
<dbReference type="Proteomes" id="UP000001219">
    <property type="component" value="Chromosome"/>
</dbReference>
<dbReference type="Pfam" id="PF07883">
    <property type="entry name" value="Cupin_2"/>
    <property type="match status" value="1"/>
</dbReference>
<evidence type="ECO:0000259" key="2">
    <source>
        <dbReference type="Pfam" id="PF07883"/>
    </source>
</evidence>
<dbReference type="KEGG" id="gbr:Gbro_0754"/>
<reference evidence="3 4" key="2">
    <citation type="journal article" date="2010" name="Stand. Genomic Sci.">
        <title>Complete genome sequence of Gordonia bronchialis type strain (3410).</title>
        <authorList>
            <person name="Ivanova N."/>
            <person name="Sikorski J."/>
            <person name="Jando M."/>
            <person name="Lapidus A."/>
            <person name="Nolan M."/>
            <person name="Lucas S."/>
            <person name="Del Rio T.G."/>
            <person name="Tice H."/>
            <person name="Copeland A."/>
            <person name="Cheng J.F."/>
            <person name="Chen F."/>
            <person name="Bruce D."/>
            <person name="Goodwin L."/>
            <person name="Pitluck S."/>
            <person name="Mavromatis K."/>
            <person name="Ovchinnikova G."/>
            <person name="Pati A."/>
            <person name="Chen A."/>
            <person name="Palaniappan K."/>
            <person name="Land M."/>
            <person name="Hauser L."/>
            <person name="Chang Y.J."/>
            <person name="Jeffries C.D."/>
            <person name="Chain P."/>
            <person name="Saunders E."/>
            <person name="Han C."/>
            <person name="Detter J.C."/>
            <person name="Brettin T."/>
            <person name="Rohde M."/>
            <person name="Goker M."/>
            <person name="Bristow J."/>
            <person name="Eisen J.A."/>
            <person name="Markowitz V."/>
            <person name="Hugenholtz P."/>
            <person name="Klenk H.P."/>
            <person name="Kyrpides N.C."/>
        </authorList>
    </citation>
    <scope>NUCLEOTIDE SEQUENCE [LARGE SCALE GENOMIC DNA]</scope>
    <source>
        <strain evidence="4">ATCC 25592 / DSM 43247 / BCRC 13721 / JCM 3198 / KCTC 3076 / NBRC 16047 / NCTC 10667</strain>
    </source>
</reference>
<organism evidence="3 4">
    <name type="scientific">Gordonia bronchialis (strain ATCC 25592 / DSM 43247 / BCRC 13721 / JCM 3198 / KCTC 3076 / NBRC 16047 / NCTC 10667)</name>
    <name type="common">Rhodococcus bronchialis</name>
    <dbReference type="NCBI Taxonomy" id="526226"/>
    <lineage>
        <taxon>Bacteria</taxon>
        <taxon>Bacillati</taxon>
        <taxon>Actinomycetota</taxon>
        <taxon>Actinomycetes</taxon>
        <taxon>Mycobacteriales</taxon>
        <taxon>Gordoniaceae</taxon>
        <taxon>Gordonia</taxon>
    </lineage>
</organism>
<sequence length="131" mass="12953">MTGSNTGPAVAGNTGPAVAGDASTWTPLTGLAEAAGTGPAEPGSRPDIALLARATGVNVLRLSFRAGQVMADHRAARPILVLGQTGEVDFAVGGDTVALRPGAAVHVEAGVTHALTAVTDAVVTLLVLDHE</sequence>
<accession>D0L2U5</accession>
<dbReference type="InterPro" id="IPR014710">
    <property type="entry name" value="RmlC-like_jellyroll"/>
</dbReference>
<dbReference type="STRING" id="526226.Gbro_0754"/>
<keyword evidence="4" id="KW-1185">Reference proteome</keyword>
<name>D0L2U5_GORB4</name>
<dbReference type="eggNOG" id="COG1917">
    <property type="taxonomic scope" value="Bacteria"/>
</dbReference>
<dbReference type="HOGENOM" id="CLU_165355_0_0_11"/>
<evidence type="ECO:0000313" key="3">
    <source>
        <dbReference type="EMBL" id="ACY20070.1"/>
    </source>
</evidence>
<dbReference type="Gene3D" id="2.60.120.10">
    <property type="entry name" value="Jelly Rolls"/>
    <property type="match status" value="1"/>
</dbReference>
<reference evidence="4" key="1">
    <citation type="submission" date="2009-10" db="EMBL/GenBank/DDBJ databases">
        <title>The complete chromosome of Gordonia bronchialis DSM 43247.</title>
        <authorList>
            <consortium name="US DOE Joint Genome Institute (JGI-PGF)"/>
            <person name="Lucas S."/>
            <person name="Copeland A."/>
            <person name="Lapidus A."/>
            <person name="Glavina del Rio T."/>
            <person name="Dalin E."/>
            <person name="Tice H."/>
            <person name="Bruce D."/>
            <person name="Goodwin L."/>
            <person name="Pitluck S."/>
            <person name="Kyrpides N."/>
            <person name="Mavromatis K."/>
            <person name="Ivanova N."/>
            <person name="Ovchinnikova G."/>
            <person name="Saunders E."/>
            <person name="Brettin T."/>
            <person name="Detter J.C."/>
            <person name="Han C."/>
            <person name="Larimer F."/>
            <person name="Land M."/>
            <person name="Hauser L."/>
            <person name="Markowitz V."/>
            <person name="Cheng J.-F."/>
            <person name="Hugenholtz P."/>
            <person name="Woyke T."/>
            <person name="Wu D."/>
            <person name="Jando M."/>
            <person name="Schneider S."/>
            <person name="Goeker M."/>
            <person name="Klenk H.-P."/>
            <person name="Eisen J.A."/>
        </authorList>
    </citation>
    <scope>NUCLEOTIDE SEQUENCE [LARGE SCALE GENOMIC DNA]</scope>
    <source>
        <strain evidence="4">ATCC 25592 / DSM 43247 / BCRC 13721 / JCM 3198 / KCTC 3076 / NBRC 16047 / NCTC 10667</strain>
    </source>
</reference>
<dbReference type="RefSeq" id="WP_012832652.1">
    <property type="nucleotide sequence ID" value="NC_013441.1"/>
</dbReference>
<dbReference type="InterPro" id="IPR013096">
    <property type="entry name" value="Cupin_2"/>
</dbReference>
<evidence type="ECO:0000256" key="1">
    <source>
        <dbReference type="SAM" id="MobiDB-lite"/>
    </source>
</evidence>
<evidence type="ECO:0000313" key="4">
    <source>
        <dbReference type="Proteomes" id="UP000001219"/>
    </source>
</evidence>
<dbReference type="InterPro" id="IPR011051">
    <property type="entry name" value="RmlC_Cupin_sf"/>
</dbReference>
<dbReference type="AlphaFoldDB" id="D0L2U5"/>
<proteinExistence type="predicted"/>
<dbReference type="SUPFAM" id="SSF51182">
    <property type="entry name" value="RmlC-like cupins"/>
    <property type="match status" value="1"/>
</dbReference>
<gene>
    <name evidence="3" type="ordered locus">Gbro_0754</name>
</gene>
<feature type="region of interest" description="Disordered" evidence="1">
    <location>
        <begin position="1"/>
        <end position="24"/>
    </location>
</feature>
<dbReference type="EMBL" id="CP001802">
    <property type="protein sequence ID" value="ACY20070.1"/>
    <property type="molecule type" value="Genomic_DNA"/>
</dbReference>
<feature type="domain" description="Cupin type-2" evidence="2">
    <location>
        <begin position="71"/>
        <end position="127"/>
    </location>
</feature>